<dbReference type="InterPro" id="IPR002104">
    <property type="entry name" value="Integrase_catalytic"/>
</dbReference>
<dbReference type="RefSeq" id="WP_226385813.1">
    <property type="nucleotide sequence ID" value="NZ_JADCKA010000018.1"/>
</dbReference>
<keyword evidence="1" id="KW-0233">DNA recombination</keyword>
<feature type="non-terminal residue" evidence="3">
    <location>
        <position position="1"/>
    </location>
</feature>
<dbReference type="EMBL" id="JADCKA010000018">
    <property type="protein sequence ID" value="MBE5036167.1"/>
    <property type="molecule type" value="Genomic_DNA"/>
</dbReference>
<dbReference type="Pfam" id="PF00589">
    <property type="entry name" value="Phage_integrase"/>
    <property type="match status" value="1"/>
</dbReference>
<dbReference type="InterPro" id="IPR013762">
    <property type="entry name" value="Integrase-like_cat_sf"/>
</dbReference>
<protein>
    <submittedName>
        <fullName evidence="3">Tyrosine-type recombinase/integrase</fullName>
    </submittedName>
</protein>
<evidence type="ECO:0000313" key="4">
    <source>
        <dbReference type="Proteomes" id="UP001516588"/>
    </source>
</evidence>
<keyword evidence="4" id="KW-1185">Reference proteome</keyword>
<dbReference type="SUPFAM" id="SSF56349">
    <property type="entry name" value="DNA breaking-rejoining enzymes"/>
    <property type="match status" value="1"/>
</dbReference>
<comment type="caution">
    <text evidence="3">The sequence shown here is derived from an EMBL/GenBank/DDBJ whole genome shotgun (WGS) entry which is preliminary data.</text>
</comment>
<dbReference type="Gene3D" id="1.10.443.10">
    <property type="entry name" value="Intergrase catalytic core"/>
    <property type="match status" value="1"/>
</dbReference>
<accession>A0ABR9QZ51</accession>
<proteinExistence type="predicted"/>
<evidence type="ECO:0000313" key="3">
    <source>
        <dbReference type="EMBL" id="MBE5036167.1"/>
    </source>
</evidence>
<name>A0ABR9QZ51_9FIRM</name>
<reference evidence="3 4" key="1">
    <citation type="submission" date="2020-10" db="EMBL/GenBank/DDBJ databases">
        <title>ChiBAC.</title>
        <authorList>
            <person name="Zenner C."/>
            <person name="Hitch T.C.A."/>
            <person name="Clavel T."/>
        </authorList>
    </citation>
    <scope>NUCLEOTIDE SEQUENCE [LARGE SCALE GENOMIC DNA]</scope>
    <source>
        <strain evidence="3 4">DSM 108706</strain>
    </source>
</reference>
<evidence type="ECO:0000259" key="2">
    <source>
        <dbReference type="PROSITE" id="PS51898"/>
    </source>
</evidence>
<dbReference type="InterPro" id="IPR011010">
    <property type="entry name" value="DNA_brk_join_enz"/>
</dbReference>
<feature type="domain" description="Tyr recombinase" evidence="2">
    <location>
        <begin position="1"/>
        <end position="62"/>
    </location>
</feature>
<dbReference type="PROSITE" id="PS51898">
    <property type="entry name" value="TYR_RECOMBINASE"/>
    <property type="match status" value="1"/>
</dbReference>
<sequence>LYKRIGVKHRKFHAYRATFATNLARAGVPIEQTAKLLGHGDIEVTVRYYVHVSAERQASAVEKIASFTLDAI</sequence>
<organism evidence="3 4">
    <name type="scientific">Gallibacter intestinalis</name>
    <dbReference type="NCBI Taxonomy" id="2779356"/>
    <lineage>
        <taxon>Bacteria</taxon>
        <taxon>Bacillati</taxon>
        <taxon>Bacillota</taxon>
        <taxon>Clostridia</taxon>
        <taxon>Eubacteriales</taxon>
        <taxon>Eubacteriaceae</taxon>
        <taxon>Gallibacter</taxon>
    </lineage>
</organism>
<dbReference type="Proteomes" id="UP001516588">
    <property type="component" value="Unassembled WGS sequence"/>
</dbReference>
<gene>
    <name evidence="3" type="ORF">INF20_07765</name>
</gene>
<evidence type="ECO:0000256" key="1">
    <source>
        <dbReference type="ARBA" id="ARBA00023172"/>
    </source>
</evidence>